<dbReference type="Gene3D" id="3.80.10.10">
    <property type="entry name" value="Ribonuclease Inhibitor"/>
    <property type="match status" value="1"/>
</dbReference>
<dbReference type="OrthoDB" id="3365698at2759"/>
<comment type="caution">
    <text evidence="3">The sequence shown here is derived from an EMBL/GenBank/DDBJ whole genome shotgun (WGS) entry which is preliminary data.</text>
</comment>
<dbReference type="EMBL" id="JAACJM010000122">
    <property type="protein sequence ID" value="KAF5344595.1"/>
    <property type="molecule type" value="Genomic_DNA"/>
</dbReference>
<evidence type="ECO:0000256" key="2">
    <source>
        <dbReference type="SAM" id="MobiDB-lite"/>
    </source>
</evidence>
<name>A0A8H5CMV1_9AGAR</name>
<feature type="coiled-coil region" evidence="1">
    <location>
        <begin position="21"/>
        <end position="55"/>
    </location>
</feature>
<dbReference type="AlphaFoldDB" id="A0A8H5CMV1"/>
<dbReference type="SUPFAM" id="SSF52047">
    <property type="entry name" value="RNI-like"/>
    <property type="match status" value="1"/>
</dbReference>
<keyword evidence="1" id="KW-0175">Coiled coil</keyword>
<evidence type="ECO:0000313" key="4">
    <source>
        <dbReference type="Proteomes" id="UP000559256"/>
    </source>
</evidence>
<proteinExistence type="predicted"/>
<evidence type="ECO:0008006" key="5">
    <source>
        <dbReference type="Google" id="ProtNLM"/>
    </source>
</evidence>
<reference evidence="3 4" key="1">
    <citation type="journal article" date="2020" name="ISME J.">
        <title>Uncovering the hidden diversity of litter-decomposition mechanisms in mushroom-forming fungi.</title>
        <authorList>
            <person name="Floudas D."/>
            <person name="Bentzer J."/>
            <person name="Ahren D."/>
            <person name="Johansson T."/>
            <person name="Persson P."/>
            <person name="Tunlid A."/>
        </authorList>
    </citation>
    <scope>NUCLEOTIDE SEQUENCE [LARGE SCALE GENOMIC DNA]</scope>
    <source>
        <strain evidence="3 4">CBS 291.85</strain>
    </source>
</reference>
<dbReference type="InterPro" id="IPR032675">
    <property type="entry name" value="LRR_dom_sf"/>
</dbReference>
<dbReference type="Proteomes" id="UP000559256">
    <property type="component" value="Unassembled WGS sequence"/>
</dbReference>
<feature type="region of interest" description="Disordered" evidence="2">
    <location>
        <begin position="702"/>
        <end position="722"/>
    </location>
</feature>
<protein>
    <recommendedName>
        <fullName evidence="5">F-box domain-containing protein</fullName>
    </recommendedName>
</protein>
<sequence length="722" mass="81929">MEATSIQNTVNDLDLAISQQKKDMQEEYQRHQEAVRKYEEKMANFKTSLEALQTKRKRFHSALSPIRMLHPEILSLIFITYFELYTNGNRFVDSDTRPQCKTSCGLTRLALVCTRWYEVLLETPRLWGTITIDIGANNKSLDRLTSAIMRHLARSKQAPLHLDFHFGRIGTMARHFHPQNLDSGDGFLEIFAAEQSRWRHVKIDAGIFMCPDSDKYLKPRDAWYESRASSESEDDYPPPRLVTDRVMQDLFNKPEIGGFTFPLLESLEVDRAGLRLRAIPKLVFIQHCPILQRLSLSGYPPTFLSGLQNWNQITRLDLKALHVDDVLQALSLCPNVVSVQIALECIPHYVVAHVDDDDPDPQPSHVVSSSIRDLTITVSPPKDRTQPLTWGSLDELLRLLICPSLQSFELAITGLIRDDPGFSFRRMKKLISTWPADTLFDFITRTRTNFTDNSASPDAGLHSLRVLKLKDLPLTPENLLSILEMIPSLRDLTVHEMKERRSTWSGPRCNHHIPNNTLVDSFFEAMIIDGRRPIILPHLQRIELKLHISSHEKDIEKVIHTRWDVAHDSACSSSPADQLQCAVIELIGDSENQPRDWFSESESGSGSGLYGIRNAGMLIKVAWETPGEKEQGQEKGRVVIPLKDGPGPEVDQKPQGLDDDDLDVDVDEYFAGTELRDGWGTGAKGKEEGRVLRRVIMRAVESEESEDLEGLEEEGDGEDDDY</sequence>
<accession>A0A8H5CMV1</accession>
<keyword evidence="4" id="KW-1185">Reference proteome</keyword>
<evidence type="ECO:0000256" key="1">
    <source>
        <dbReference type="SAM" id="Coils"/>
    </source>
</evidence>
<evidence type="ECO:0000313" key="3">
    <source>
        <dbReference type="EMBL" id="KAF5344595.1"/>
    </source>
</evidence>
<feature type="region of interest" description="Disordered" evidence="2">
    <location>
        <begin position="639"/>
        <end position="663"/>
    </location>
</feature>
<gene>
    <name evidence="3" type="ORF">D9758_013923</name>
</gene>
<organism evidence="3 4">
    <name type="scientific">Tetrapyrgos nigripes</name>
    <dbReference type="NCBI Taxonomy" id="182062"/>
    <lineage>
        <taxon>Eukaryota</taxon>
        <taxon>Fungi</taxon>
        <taxon>Dikarya</taxon>
        <taxon>Basidiomycota</taxon>
        <taxon>Agaricomycotina</taxon>
        <taxon>Agaricomycetes</taxon>
        <taxon>Agaricomycetidae</taxon>
        <taxon>Agaricales</taxon>
        <taxon>Marasmiineae</taxon>
        <taxon>Marasmiaceae</taxon>
        <taxon>Tetrapyrgos</taxon>
    </lineage>
</organism>